<evidence type="ECO:0000259" key="4">
    <source>
        <dbReference type="Pfam" id="PF13873"/>
    </source>
</evidence>
<evidence type="ECO:0000256" key="1">
    <source>
        <dbReference type="ARBA" id="ARBA00011764"/>
    </source>
</evidence>
<gene>
    <name evidence="5" type="primary">Tsnare1-L3</name>
    <name evidence="5" type="ORF">Hamer_G018992</name>
</gene>
<evidence type="ECO:0000313" key="6">
    <source>
        <dbReference type="Proteomes" id="UP000747542"/>
    </source>
</evidence>
<proteinExistence type="predicted"/>
<comment type="function">
    <text evidence="3">Involved in transvection phenomena (= synapsis-dependent gene expression), where the synaptic pairing of chromosomes carrying genes with which zeste interacts influences the expression of these genes. Zeste binds to DNA and stimulates transcription from a nearby promoter.</text>
</comment>
<dbReference type="PANTHER" id="PTHR23098">
    <property type="entry name" value="AGAP001331-PA-RELATED"/>
    <property type="match status" value="1"/>
</dbReference>
<dbReference type="GO" id="GO:0005634">
    <property type="term" value="C:nucleus"/>
    <property type="evidence" value="ECO:0007669"/>
    <property type="project" value="TreeGrafter"/>
</dbReference>
<comment type="subunit">
    <text evidence="1">Self-associates forming complexes of several hundred monomers.</text>
</comment>
<dbReference type="AlphaFoldDB" id="A0A8J5KHH2"/>
<dbReference type="Pfam" id="PF13873">
    <property type="entry name" value="Myb_DNA-bind_5"/>
    <property type="match status" value="1"/>
</dbReference>
<evidence type="ECO:0000313" key="5">
    <source>
        <dbReference type="EMBL" id="KAG7170500.1"/>
    </source>
</evidence>
<sequence>MEGPSAKKRRPNFSEAEVYAIVSEVTKRQQIILGKLDSTRCTLKLKNHAWGEVLNAVNAVARFPRNVVEVRRKFSDLRVSVKKKAAQDKA</sequence>
<dbReference type="PANTHER" id="PTHR23098:SF16">
    <property type="entry name" value="REGULATORY PROTEIN ZESTE"/>
    <property type="match status" value="1"/>
</dbReference>
<evidence type="ECO:0000256" key="3">
    <source>
        <dbReference type="ARBA" id="ARBA00025466"/>
    </source>
</evidence>
<organism evidence="5 6">
    <name type="scientific">Homarus americanus</name>
    <name type="common">American lobster</name>
    <dbReference type="NCBI Taxonomy" id="6706"/>
    <lineage>
        <taxon>Eukaryota</taxon>
        <taxon>Metazoa</taxon>
        <taxon>Ecdysozoa</taxon>
        <taxon>Arthropoda</taxon>
        <taxon>Crustacea</taxon>
        <taxon>Multicrustacea</taxon>
        <taxon>Malacostraca</taxon>
        <taxon>Eumalacostraca</taxon>
        <taxon>Eucarida</taxon>
        <taxon>Decapoda</taxon>
        <taxon>Pleocyemata</taxon>
        <taxon>Astacidea</taxon>
        <taxon>Nephropoidea</taxon>
        <taxon>Nephropidae</taxon>
        <taxon>Homarus</taxon>
    </lineage>
</organism>
<accession>A0A8J5KHH2</accession>
<name>A0A8J5KHH2_HOMAM</name>
<protein>
    <recommendedName>
        <fullName evidence="2">Regulatory protein zeste</fullName>
    </recommendedName>
</protein>
<dbReference type="EMBL" id="JAHLQT010014098">
    <property type="protein sequence ID" value="KAG7170500.1"/>
    <property type="molecule type" value="Genomic_DNA"/>
</dbReference>
<reference evidence="5" key="1">
    <citation type="journal article" date="2021" name="Sci. Adv.">
        <title>The American lobster genome reveals insights on longevity, neural, and immune adaptations.</title>
        <authorList>
            <person name="Polinski J.M."/>
            <person name="Zimin A.V."/>
            <person name="Clark K.F."/>
            <person name="Kohn A.B."/>
            <person name="Sadowski N."/>
            <person name="Timp W."/>
            <person name="Ptitsyn A."/>
            <person name="Khanna P."/>
            <person name="Romanova D.Y."/>
            <person name="Williams P."/>
            <person name="Greenwood S.J."/>
            <person name="Moroz L.L."/>
            <person name="Walt D.R."/>
            <person name="Bodnar A.G."/>
        </authorList>
    </citation>
    <scope>NUCLEOTIDE SEQUENCE</scope>
    <source>
        <strain evidence="5">GMGI-L3</strain>
    </source>
</reference>
<dbReference type="Proteomes" id="UP000747542">
    <property type="component" value="Unassembled WGS sequence"/>
</dbReference>
<feature type="domain" description="Myb/SANT-like DNA-binding" evidence="4">
    <location>
        <begin position="9"/>
        <end position="87"/>
    </location>
</feature>
<comment type="caution">
    <text evidence="5">The sequence shown here is derived from an EMBL/GenBank/DDBJ whole genome shotgun (WGS) entry which is preliminary data.</text>
</comment>
<keyword evidence="6" id="KW-1185">Reference proteome</keyword>
<evidence type="ECO:0000256" key="2">
    <source>
        <dbReference type="ARBA" id="ARBA00016807"/>
    </source>
</evidence>
<dbReference type="InterPro" id="IPR028002">
    <property type="entry name" value="Myb_DNA-bind_5"/>
</dbReference>